<reference evidence="2 3" key="2">
    <citation type="submission" date="2014-05" db="EMBL/GenBank/DDBJ databases">
        <title>Genome sequence of Streptococcus gallolyticus.</title>
        <authorList>
            <person name="Del Campo R."/>
        </authorList>
    </citation>
    <scope>NUCLEOTIDE SEQUENCE [LARGE SCALE GENOMIC DNA]</scope>
    <source>
        <strain evidence="2 3">LMG17956</strain>
    </source>
</reference>
<dbReference type="GO" id="GO:0003677">
    <property type="term" value="F:DNA binding"/>
    <property type="evidence" value="ECO:0007669"/>
    <property type="project" value="InterPro"/>
</dbReference>
<dbReference type="PROSITE" id="PS50943">
    <property type="entry name" value="HTH_CROC1"/>
    <property type="match status" value="1"/>
</dbReference>
<dbReference type="AlphaFoldDB" id="A0A060RKA1"/>
<feature type="domain" description="HTH cro/C1-type" evidence="1">
    <location>
        <begin position="14"/>
        <end position="68"/>
    </location>
</feature>
<proteinExistence type="predicted"/>
<evidence type="ECO:0000313" key="2">
    <source>
        <dbReference type="EMBL" id="CDO17817.1"/>
    </source>
</evidence>
<evidence type="ECO:0000313" key="3">
    <source>
        <dbReference type="Proteomes" id="UP000027584"/>
    </source>
</evidence>
<protein>
    <submittedName>
        <fullName evidence="2">SPBc2 prophage-derived uncharacterized HTH-type t ranscriptional regulator yonR</fullName>
    </submittedName>
</protein>
<name>A0A060RKA1_9STRE</name>
<reference evidence="2 3" key="1">
    <citation type="submission" date="2014-02" db="EMBL/GenBank/DDBJ databases">
        <authorList>
            <person name="Manrique M."/>
        </authorList>
    </citation>
    <scope>NUCLEOTIDE SEQUENCE [LARGE SCALE GENOMIC DNA]</scope>
    <source>
        <strain evidence="2 3">LMG17956</strain>
    </source>
</reference>
<gene>
    <name evidence="2" type="ORF">BN963_SGAL_01010</name>
</gene>
<dbReference type="SUPFAM" id="SSF47413">
    <property type="entry name" value="lambda repressor-like DNA-binding domains"/>
    <property type="match status" value="1"/>
</dbReference>
<dbReference type="CDD" id="cd00093">
    <property type="entry name" value="HTH_XRE"/>
    <property type="match status" value="1"/>
</dbReference>
<evidence type="ECO:0000259" key="1">
    <source>
        <dbReference type="PROSITE" id="PS50943"/>
    </source>
</evidence>
<dbReference type="Pfam" id="PF01381">
    <property type="entry name" value="HTH_3"/>
    <property type="match status" value="1"/>
</dbReference>
<dbReference type="InterPro" id="IPR001387">
    <property type="entry name" value="Cro/C1-type_HTH"/>
</dbReference>
<sequence>MRYDQLQEYISFRIRECRKEKKLSQEKLSEMAGLGIKAIQNIETQKYDFKIQTLEKVIGALDISVEDFFDFQFSENAVSLETLSKNISSLSNEKQQKLISSFNEITKNMN</sequence>
<accession>A0A060RKA1</accession>
<dbReference type="EMBL" id="CCBC010000139">
    <property type="protein sequence ID" value="CDO17817.1"/>
    <property type="molecule type" value="Genomic_DNA"/>
</dbReference>
<dbReference type="InterPro" id="IPR010982">
    <property type="entry name" value="Lambda_DNA-bd_dom_sf"/>
</dbReference>
<organism evidence="2 3">
    <name type="scientific">Streptococcus gallolyticus</name>
    <dbReference type="NCBI Taxonomy" id="315405"/>
    <lineage>
        <taxon>Bacteria</taxon>
        <taxon>Bacillati</taxon>
        <taxon>Bacillota</taxon>
        <taxon>Bacilli</taxon>
        <taxon>Lactobacillales</taxon>
        <taxon>Streptococcaceae</taxon>
        <taxon>Streptococcus</taxon>
    </lineage>
</organism>
<dbReference type="SMART" id="SM00530">
    <property type="entry name" value="HTH_XRE"/>
    <property type="match status" value="1"/>
</dbReference>
<dbReference type="Gene3D" id="1.10.260.40">
    <property type="entry name" value="lambda repressor-like DNA-binding domains"/>
    <property type="match status" value="1"/>
</dbReference>
<comment type="caution">
    <text evidence="2">The sequence shown here is derived from an EMBL/GenBank/DDBJ whole genome shotgun (WGS) entry which is preliminary data.</text>
</comment>
<dbReference type="Proteomes" id="UP000027584">
    <property type="component" value="Unassembled WGS sequence"/>
</dbReference>